<evidence type="ECO:0000256" key="11">
    <source>
        <dbReference type="SAM" id="Coils"/>
    </source>
</evidence>
<dbReference type="eggNOG" id="COG0768">
    <property type="taxonomic scope" value="Bacteria"/>
</dbReference>
<feature type="compositionally biased region" description="Basic and acidic residues" evidence="12">
    <location>
        <begin position="964"/>
        <end position="979"/>
    </location>
</feature>
<evidence type="ECO:0000256" key="9">
    <source>
        <dbReference type="ARBA" id="ARBA00023136"/>
    </source>
</evidence>
<protein>
    <submittedName>
        <fullName evidence="15">Penicillin-binding protein, transpeptidase domain protein</fullName>
    </submittedName>
</protein>
<keyword evidence="9" id="KW-0472">Membrane</keyword>
<evidence type="ECO:0000256" key="6">
    <source>
        <dbReference type="ARBA" id="ARBA00022960"/>
    </source>
</evidence>
<keyword evidence="10" id="KW-0961">Cell wall biogenesis/degradation</keyword>
<dbReference type="Proteomes" id="UP000070326">
    <property type="component" value="Unassembled WGS sequence"/>
</dbReference>
<evidence type="ECO:0000256" key="7">
    <source>
        <dbReference type="ARBA" id="ARBA00022984"/>
    </source>
</evidence>
<dbReference type="EMBL" id="LSQZ01000014">
    <property type="protein sequence ID" value="KXI14063.1"/>
    <property type="molecule type" value="Genomic_DNA"/>
</dbReference>
<evidence type="ECO:0000256" key="1">
    <source>
        <dbReference type="ARBA" id="ARBA00004167"/>
    </source>
</evidence>
<dbReference type="GO" id="GO:0008360">
    <property type="term" value="P:regulation of cell shape"/>
    <property type="evidence" value="ECO:0007669"/>
    <property type="project" value="UniProtKB-KW"/>
</dbReference>
<dbReference type="InterPro" id="IPR005311">
    <property type="entry name" value="PBP_dimer"/>
</dbReference>
<dbReference type="GO" id="GO:0008658">
    <property type="term" value="F:penicillin binding"/>
    <property type="evidence" value="ECO:0007669"/>
    <property type="project" value="InterPro"/>
</dbReference>
<evidence type="ECO:0000259" key="13">
    <source>
        <dbReference type="Pfam" id="PF00905"/>
    </source>
</evidence>
<accession>A0A135YXC8</accession>
<keyword evidence="11" id="KW-0175">Coiled coil</keyword>
<dbReference type="STRING" id="1261.HMPREF3195_00394"/>
<dbReference type="SUPFAM" id="SSF56519">
    <property type="entry name" value="Penicillin binding protein dimerisation domain"/>
    <property type="match status" value="1"/>
</dbReference>
<dbReference type="AlphaFoldDB" id="A0A135YXC8"/>
<dbReference type="PANTHER" id="PTHR30627:SF2">
    <property type="entry name" value="PEPTIDOGLYCAN D,D-TRANSPEPTIDASE MRDA"/>
    <property type="match status" value="1"/>
</dbReference>
<evidence type="ECO:0000256" key="5">
    <source>
        <dbReference type="ARBA" id="ARBA00022692"/>
    </source>
</evidence>
<gene>
    <name evidence="15" type="ORF">HMPREF3195_00394</name>
</gene>
<evidence type="ECO:0000313" key="16">
    <source>
        <dbReference type="Proteomes" id="UP000070326"/>
    </source>
</evidence>
<feature type="domain" description="Penicillin-binding protein dimerisation" evidence="14">
    <location>
        <begin position="54"/>
        <end position="367"/>
    </location>
</feature>
<dbReference type="InterPro" id="IPR036138">
    <property type="entry name" value="PBP_dimer_sf"/>
</dbReference>
<comment type="similarity">
    <text evidence="3">Belongs to the transpeptidase family.</text>
</comment>
<dbReference type="InterPro" id="IPR050515">
    <property type="entry name" value="Beta-lactam/transpept"/>
</dbReference>
<feature type="coiled-coil region" evidence="11">
    <location>
        <begin position="818"/>
        <end position="854"/>
    </location>
</feature>
<evidence type="ECO:0000256" key="2">
    <source>
        <dbReference type="ARBA" id="ARBA00004236"/>
    </source>
</evidence>
<organism evidence="15 16">
    <name type="scientific">Peptostreptococcus anaerobius</name>
    <dbReference type="NCBI Taxonomy" id="1261"/>
    <lineage>
        <taxon>Bacteria</taxon>
        <taxon>Bacillati</taxon>
        <taxon>Bacillota</taxon>
        <taxon>Clostridia</taxon>
        <taxon>Peptostreptococcales</taxon>
        <taxon>Peptostreptococcaceae</taxon>
        <taxon>Peptostreptococcus</taxon>
    </lineage>
</organism>
<keyword evidence="8" id="KW-1133">Transmembrane helix</keyword>
<name>A0A135YXC8_9FIRM</name>
<evidence type="ECO:0000256" key="8">
    <source>
        <dbReference type="ARBA" id="ARBA00022989"/>
    </source>
</evidence>
<dbReference type="GO" id="GO:0005886">
    <property type="term" value="C:plasma membrane"/>
    <property type="evidence" value="ECO:0007669"/>
    <property type="project" value="UniProtKB-SubCell"/>
</dbReference>
<sequence>MNKDTLLKSRLKTLNKVIFVILALILVKIVYMTTIEGDQYVDLANQKTYKRIMVQAPRGEIKDRNGIVLAGNTPEFTVQIVGDSFNQKGVDNDEYQNKTAYSLVRILEKNEEKYEDDFPIFIEAGRYRYTYDKKIEEFKSENGIPKNYSPKQCFYYITDSLIKNGLLSLADREKNPVDLQSKMNSLGYYPPILVSTWQFTEDKNKIDWLESYKLDSKTEAGDAFKKIRDSYYKIDKSISDREARKIMIVRNLLKSNIYTQYNPVTLAKGIKKETVAQIEENSMNLSGVSVAVKQKRVYPNKNLASHVLGYVGKIPSSKQQELLTKGYSSDSNIGLSGVEHSFEEKLKGKDGYKEVKVDSVGRVINEMKSVSPVSGSSLYLTIDSKLQTVAEESLERAINSARTGSTFKSQFGDISIGDVGPKAKSGAIVAMDVSSGDVLAMSSFPNYDPNKFAEGISASDYNNYLPKNQNDLLAPNPLLNLATQGAFQPGSTFKLITAMAALESGLNPEYTINDPGVIRMGNRNFADYIWHKSRKGHGIENLYKAIQESCNVYFYIIGSDKNWLTGQDLNLGMGAKKILDYAKKFGLDQETGLEGQLEQRNGKVPSEEQKIEKTKIQMKLAIEKTMKDHFEGIDYTKNNDLFENKVEEIVSWIDEDKHVGRSEAITRLKKLGVKSQYVTDDADYLVFSYINYAKWGVGDTFNLAIGQGENAYNPVQIARYVSAIANGGYLVNVNVVNKSESPNGKISEEANRRLDKISFKNDKNLEDLKIGMVRVSQQGLAKKAFENFPIKVASKTGTAEKTGKIPTDNEFAYLMSHLASYKVEKDKVIAKYEELKTEKEQELTKNKIEELKKKIASPQTSKDDKEKYEKELKNGVRVKLDNTDKINSFYLRKAIKLLNHKLTNEDIDSFKEDYGSFAWCVAFAPADNPKIAVACMIPQGESSSYAVLPIREVLGSYFKLKPNLDKKEGDKKSDNDKNRSNKNNQEETNENDHIGSSNNEDRTNGYDLEGVD</sequence>
<evidence type="ECO:0000256" key="4">
    <source>
        <dbReference type="ARBA" id="ARBA00022475"/>
    </source>
</evidence>
<evidence type="ECO:0000256" key="3">
    <source>
        <dbReference type="ARBA" id="ARBA00007171"/>
    </source>
</evidence>
<dbReference type="Gene3D" id="3.90.1310.10">
    <property type="entry name" value="Penicillin-binding protein 2a (Domain 2)"/>
    <property type="match status" value="2"/>
</dbReference>
<evidence type="ECO:0000256" key="10">
    <source>
        <dbReference type="ARBA" id="ARBA00023316"/>
    </source>
</evidence>
<comment type="subcellular location">
    <subcellularLocation>
        <location evidence="2">Cell membrane</location>
    </subcellularLocation>
    <subcellularLocation>
        <location evidence="1">Membrane</location>
        <topology evidence="1">Single-pass membrane protein</topology>
    </subcellularLocation>
</comment>
<dbReference type="Gene3D" id="3.40.710.10">
    <property type="entry name" value="DD-peptidase/beta-lactamase superfamily"/>
    <property type="match status" value="2"/>
</dbReference>
<evidence type="ECO:0000259" key="14">
    <source>
        <dbReference type="Pfam" id="PF03717"/>
    </source>
</evidence>
<feature type="region of interest" description="Disordered" evidence="12">
    <location>
        <begin position="964"/>
        <end position="1012"/>
    </location>
</feature>
<evidence type="ECO:0000313" key="15">
    <source>
        <dbReference type="EMBL" id="KXI14063.1"/>
    </source>
</evidence>
<dbReference type="InterPro" id="IPR012338">
    <property type="entry name" value="Beta-lactam/transpept-like"/>
</dbReference>
<dbReference type="GO" id="GO:0071972">
    <property type="term" value="F:peptidoglycan L,D-transpeptidase activity"/>
    <property type="evidence" value="ECO:0007669"/>
    <property type="project" value="TreeGrafter"/>
</dbReference>
<evidence type="ECO:0000256" key="12">
    <source>
        <dbReference type="SAM" id="MobiDB-lite"/>
    </source>
</evidence>
<keyword evidence="6" id="KW-0133">Cell shape</keyword>
<dbReference type="SUPFAM" id="SSF56601">
    <property type="entry name" value="beta-lactamase/transpeptidase-like"/>
    <property type="match status" value="1"/>
</dbReference>
<dbReference type="Pfam" id="PF00905">
    <property type="entry name" value="Transpeptidase"/>
    <property type="match status" value="1"/>
</dbReference>
<feature type="domain" description="Penicillin-binding protein transpeptidase" evidence="13">
    <location>
        <begin position="426"/>
        <end position="841"/>
    </location>
</feature>
<dbReference type="Pfam" id="PF03717">
    <property type="entry name" value="PBP_dimer"/>
    <property type="match status" value="1"/>
</dbReference>
<keyword evidence="7" id="KW-0573">Peptidoglycan synthesis</keyword>
<dbReference type="GO" id="GO:0009252">
    <property type="term" value="P:peptidoglycan biosynthetic process"/>
    <property type="evidence" value="ECO:0007669"/>
    <property type="project" value="UniProtKB-KW"/>
</dbReference>
<dbReference type="InterPro" id="IPR001460">
    <property type="entry name" value="PCN-bd_Tpept"/>
</dbReference>
<dbReference type="RefSeq" id="WP_061101647.1">
    <property type="nucleotide sequence ID" value="NZ_KQ961791.1"/>
</dbReference>
<proteinExistence type="inferred from homology"/>
<dbReference type="PATRIC" id="fig|1261.5.peg.400"/>
<dbReference type="PANTHER" id="PTHR30627">
    <property type="entry name" value="PEPTIDOGLYCAN D,D-TRANSPEPTIDASE"/>
    <property type="match status" value="1"/>
</dbReference>
<keyword evidence="5" id="KW-0812">Transmembrane</keyword>
<reference evidence="15 16" key="1">
    <citation type="submission" date="2016-02" db="EMBL/GenBank/DDBJ databases">
        <authorList>
            <person name="Wen L."/>
            <person name="He K."/>
            <person name="Yang H."/>
        </authorList>
    </citation>
    <scope>NUCLEOTIDE SEQUENCE [LARGE SCALE GENOMIC DNA]</scope>
    <source>
        <strain evidence="15 16">MJR8628A</strain>
    </source>
</reference>
<keyword evidence="4" id="KW-1003">Cell membrane</keyword>
<comment type="caution">
    <text evidence="15">The sequence shown here is derived from an EMBL/GenBank/DDBJ whole genome shotgun (WGS) entry which is preliminary data.</text>
</comment>
<dbReference type="GO" id="GO:0071555">
    <property type="term" value="P:cell wall organization"/>
    <property type="evidence" value="ECO:0007669"/>
    <property type="project" value="UniProtKB-KW"/>
</dbReference>